<gene>
    <name evidence="2" type="ORF">V2K49_10085</name>
</gene>
<feature type="region of interest" description="Disordered" evidence="1">
    <location>
        <begin position="1"/>
        <end position="40"/>
    </location>
</feature>
<sequence>MAVPGTDSGPGGRRVVPSRRGIPSADAFAGGSAWSLDERR</sequence>
<accession>A0ABD5J6V8</accession>
<evidence type="ECO:0000313" key="2">
    <source>
        <dbReference type="EMBL" id="MEE4583506.1"/>
    </source>
</evidence>
<dbReference type="RefSeq" id="WP_284703297.1">
    <property type="nucleotide sequence ID" value="NZ_CP127865.1"/>
</dbReference>
<proteinExistence type="predicted"/>
<evidence type="ECO:0000256" key="1">
    <source>
        <dbReference type="SAM" id="MobiDB-lite"/>
    </source>
</evidence>
<protein>
    <submittedName>
        <fullName evidence="2">Uncharacterized protein</fullName>
    </submittedName>
</protein>
<dbReference type="Proteomes" id="UP001354649">
    <property type="component" value="Unassembled WGS sequence"/>
</dbReference>
<dbReference type="EMBL" id="JAZBJQ010000005">
    <property type="protein sequence ID" value="MEE4583506.1"/>
    <property type="molecule type" value="Genomic_DNA"/>
</dbReference>
<name>A0ABD5J6V8_9ACTN</name>
<evidence type="ECO:0000313" key="3">
    <source>
        <dbReference type="Proteomes" id="UP001354649"/>
    </source>
</evidence>
<organism evidence="2 3">
    <name type="scientific">Streptomyces antimycoticus</name>
    <dbReference type="NCBI Taxonomy" id="68175"/>
    <lineage>
        <taxon>Bacteria</taxon>
        <taxon>Bacillati</taxon>
        <taxon>Actinomycetota</taxon>
        <taxon>Actinomycetes</taxon>
        <taxon>Kitasatosporales</taxon>
        <taxon>Streptomycetaceae</taxon>
        <taxon>Streptomyces</taxon>
        <taxon>Streptomyces violaceusniger group</taxon>
    </lineage>
</organism>
<reference evidence="2 3" key="1">
    <citation type="submission" date="2023-11" db="EMBL/GenBank/DDBJ databases">
        <title>30 novel species of actinomycetes from the DSMZ collection.</title>
        <authorList>
            <person name="Nouioui I."/>
        </authorList>
    </citation>
    <scope>NUCLEOTIDE SEQUENCE [LARGE SCALE GENOMIC DNA]</scope>
    <source>
        <strain evidence="2 3">DSM 41602</strain>
    </source>
</reference>
<dbReference type="AlphaFoldDB" id="A0ABD5J6V8"/>
<comment type="caution">
    <text evidence="2">The sequence shown here is derived from an EMBL/GenBank/DDBJ whole genome shotgun (WGS) entry which is preliminary data.</text>
</comment>